<dbReference type="Proteomes" id="UP000010473">
    <property type="component" value="Chromosome"/>
</dbReference>
<organism evidence="1 2">
    <name type="scientific">Stanieria cyanosphaera (strain ATCC 29371 / PCC 7437)</name>
    <dbReference type="NCBI Taxonomy" id="111780"/>
    <lineage>
        <taxon>Bacteria</taxon>
        <taxon>Bacillati</taxon>
        <taxon>Cyanobacteriota</taxon>
        <taxon>Cyanophyceae</taxon>
        <taxon>Pleurocapsales</taxon>
        <taxon>Dermocarpellaceae</taxon>
        <taxon>Stanieria</taxon>
    </lineage>
</organism>
<dbReference type="HOGENOM" id="CLU_2977055_0_0_3"/>
<sequence>MKEIQQNLIHLENFSDLNQSVSYGLSLESLNRYPANLSQNELALFDESYSLENITVSL</sequence>
<evidence type="ECO:0000313" key="1">
    <source>
        <dbReference type="EMBL" id="AFZ36159.1"/>
    </source>
</evidence>
<dbReference type="RefSeq" id="WP_015193827.1">
    <property type="nucleotide sequence ID" value="NC_019748.1"/>
</dbReference>
<accession>K9XVR4</accession>
<dbReference type="EMBL" id="CP003653">
    <property type="protein sequence ID" value="AFZ36159.1"/>
    <property type="molecule type" value="Genomic_DNA"/>
</dbReference>
<keyword evidence="2" id="KW-1185">Reference proteome</keyword>
<gene>
    <name evidence="1" type="ordered locus">Sta7437_2629</name>
</gene>
<name>K9XVR4_STAC7</name>
<proteinExistence type="predicted"/>
<dbReference type="AlphaFoldDB" id="K9XVR4"/>
<evidence type="ECO:0000313" key="2">
    <source>
        <dbReference type="Proteomes" id="UP000010473"/>
    </source>
</evidence>
<reference evidence="2" key="1">
    <citation type="journal article" date="2013" name="Proc. Natl. Acad. Sci. U.S.A.">
        <title>Improving the coverage of the cyanobacterial phylum using diversity-driven genome sequencing.</title>
        <authorList>
            <person name="Shih P.M."/>
            <person name="Wu D."/>
            <person name="Latifi A."/>
            <person name="Axen S.D."/>
            <person name="Fewer D.P."/>
            <person name="Talla E."/>
            <person name="Calteau A."/>
            <person name="Cai F."/>
            <person name="Tandeau de Marsac N."/>
            <person name="Rippka R."/>
            <person name="Herdman M."/>
            <person name="Sivonen K."/>
            <person name="Coursin T."/>
            <person name="Laurent T."/>
            <person name="Goodwin L."/>
            <person name="Nolan M."/>
            <person name="Davenport K.W."/>
            <person name="Han C.S."/>
            <person name="Rubin E.M."/>
            <person name="Eisen J.A."/>
            <person name="Woyke T."/>
            <person name="Gugger M."/>
            <person name="Kerfeld C.A."/>
        </authorList>
    </citation>
    <scope>NUCLEOTIDE SEQUENCE [LARGE SCALE GENOMIC DNA]</scope>
    <source>
        <strain evidence="2">ATCC 29371 / PCC 7437</strain>
    </source>
</reference>
<dbReference type="KEGG" id="scs:Sta7437_2629"/>
<protein>
    <submittedName>
        <fullName evidence="1">Uncharacterized protein</fullName>
    </submittedName>
</protein>